<name>A0A4Q5LFH8_9BACT</name>
<feature type="compositionally biased region" description="Basic and acidic residues" evidence="1">
    <location>
        <begin position="67"/>
        <end position="78"/>
    </location>
</feature>
<organism evidence="2 3">
    <name type="scientific">Hymenobacter persicinus</name>
    <dbReference type="NCBI Taxonomy" id="2025506"/>
    <lineage>
        <taxon>Bacteria</taxon>
        <taxon>Pseudomonadati</taxon>
        <taxon>Bacteroidota</taxon>
        <taxon>Cytophagia</taxon>
        <taxon>Cytophagales</taxon>
        <taxon>Hymenobacteraceae</taxon>
        <taxon>Hymenobacter</taxon>
    </lineage>
</organism>
<dbReference type="OrthoDB" id="885369at2"/>
<comment type="caution">
    <text evidence="2">The sequence shown here is derived from an EMBL/GenBank/DDBJ whole genome shotgun (WGS) entry which is preliminary data.</text>
</comment>
<proteinExistence type="predicted"/>
<dbReference type="RefSeq" id="WP_129920288.1">
    <property type="nucleotide sequence ID" value="NZ_SEWE01000009.1"/>
</dbReference>
<dbReference type="Proteomes" id="UP000294155">
    <property type="component" value="Unassembled WGS sequence"/>
</dbReference>
<evidence type="ECO:0000313" key="2">
    <source>
        <dbReference type="EMBL" id="RYU81602.1"/>
    </source>
</evidence>
<accession>A0A4Q5LFH8</accession>
<evidence type="ECO:0000313" key="3">
    <source>
        <dbReference type="Proteomes" id="UP000294155"/>
    </source>
</evidence>
<reference evidence="2 3" key="1">
    <citation type="submission" date="2019-02" db="EMBL/GenBank/DDBJ databases">
        <title>Bacterial novel species isolated from soil.</title>
        <authorList>
            <person name="Jung H.-Y."/>
        </authorList>
    </citation>
    <scope>NUCLEOTIDE SEQUENCE [LARGE SCALE GENOMIC DNA]</scope>
    <source>
        <strain evidence="2 3">1-3-3-3</strain>
    </source>
</reference>
<keyword evidence="3" id="KW-1185">Reference proteome</keyword>
<evidence type="ECO:0000256" key="1">
    <source>
        <dbReference type="SAM" id="MobiDB-lite"/>
    </source>
</evidence>
<gene>
    <name evidence="2" type="ORF">EWM57_06295</name>
</gene>
<dbReference type="AlphaFoldDB" id="A0A4Q5LFH8"/>
<feature type="region of interest" description="Disordered" evidence="1">
    <location>
        <begin position="1"/>
        <end position="78"/>
    </location>
</feature>
<dbReference type="EMBL" id="SEWE01000009">
    <property type="protein sequence ID" value="RYU81602.1"/>
    <property type="molecule type" value="Genomic_DNA"/>
</dbReference>
<sequence>MADNKKPTPADDTSEAVGATRATPVDPQTTSPTIDTEAGVTMGDGIHHLHSLSKGDEDYINGETPEDDSRSKPGQDKR</sequence>
<protein>
    <submittedName>
        <fullName evidence="2">Uncharacterized protein</fullName>
    </submittedName>
</protein>